<reference evidence="2 3" key="1">
    <citation type="submission" date="2023-01" db="EMBL/GenBank/DDBJ databases">
        <authorList>
            <person name="Whitehead M."/>
        </authorList>
    </citation>
    <scope>NUCLEOTIDE SEQUENCE [LARGE SCALE GENOMIC DNA]</scope>
</reference>
<dbReference type="AlphaFoldDB" id="A0AAV0W116"/>
<dbReference type="Proteomes" id="UP001160148">
    <property type="component" value="Unassembled WGS sequence"/>
</dbReference>
<sequence length="121" mass="13391">MAAMCGGGSGGGGGDGYTGRRRTTRSSPSRPYTITNTWFTELRTHSYARHLKMDENSGKHHPIGRGPPQPQRVSVVHAAPTAPVTDPGQQPAKRTRPSAVCHYNFSNFIQFRFRIWCYSTI</sequence>
<evidence type="ECO:0000313" key="3">
    <source>
        <dbReference type="Proteomes" id="UP001160148"/>
    </source>
</evidence>
<organism evidence="2 3">
    <name type="scientific">Macrosiphum euphorbiae</name>
    <name type="common">potato aphid</name>
    <dbReference type="NCBI Taxonomy" id="13131"/>
    <lineage>
        <taxon>Eukaryota</taxon>
        <taxon>Metazoa</taxon>
        <taxon>Ecdysozoa</taxon>
        <taxon>Arthropoda</taxon>
        <taxon>Hexapoda</taxon>
        <taxon>Insecta</taxon>
        <taxon>Pterygota</taxon>
        <taxon>Neoptera</taxon>
        <taxon>Paraneoptera</taxon>
        <taxon>Hemiptera</taxon>
        <taxon>Sternorrhyncha</taxon>
        <taxon>Aphidomorpha</taxon>
        <taxon>Aphidoidea</taxon>
        <taxon>Aphididae</taxon>
        <taxon>Macrosiphini</taxon>
        <taxon>Macrosiphum</taxon>
    </lineage>
</organism>
<feature type="region of interest" description="Disordered" evidence="1">
    <location>
        <begin position="1"/>
        <end position="32"/>
    </location>
</feature>
<proteinExistence type="predicted"/>
<protein>
    <submittedName>
        <fullName evidence="2">Uncharacterized protein</fullName>
    </submittedName>
</protein>
<gene>
    <name evidence="2" type="ORF">MEUPH1_LOCUS5632</name>
</gene>
<comment type="caution">
    <text evidence="2">The sequence shown here is derived from an EMBL/GenBank/DDBJ whole genome shotgun (WGS) entry which is preliminary data.</text>
</comment>
<evidence type="ECO:0000313" key="2">
    <source>
        <dbReference type="EMBL" id="CAI6349018.1"/>
    </source>
</evidence>
<evidence type="ECO:0000256" key="1">
    <source>
        <dbReference type="SAM" id="MobiDB-lite"/>
    </source>
</evidence>
<feature type="compositionally biased region" description="Gly residues" evidence="1">
    <location>
        <begin position="1"/>
        <end position="17"/>
    </location>
</feature>
<dbReference type="EMBL" id="CARXXK010000001">
    <property type="protein sequence ID" value="CAI6349018.1"/>
    <property type="molecule type" value="Genomic_DNA"/>
</dbReference>
<keyword evidence="3" id="KW-1185">Reference proteome</keyword>
<name>A0AAV0W116_9HEMI</name>
<accession>A0AAV0W116</accession>